<evidence type="ECO:0000256" key="4">
    <source>
        <dbReference type="SAM" id="MobiDB-lite"/>
    </source>
</evidence>
<feature type="region of interest" description="Disordered" evidence="4">
    <location>
        <begin position="108"/>
        <end position="143"/>
    </location>
</feature>
<proteinExistence type="predicted"/>
<reference evidence="6 7" key="1">
    <citation type="submission" date="2023-09" db="EMBL/GenBank/DDBJ databases">
        <title>Description of three actinobacteria isolated from air of manufacturing shop in a pharmaceutical factory.</title>
        <authorList>
            <person name="Zhang D.-F."/>
        </authorList>
    </citation>
    <scope>NUCLEOTIDE SEQUENCE [LARGE SCALE GENOMIC DNA]</scope>
    <source>
        <strain evidence="6 7">LY-0111</strain>
    </source>
</reference>
<keyword evidence="7" id="KW-1185">Reference proteome</keyword>
<dbReference type="PANTHER" id="PTHR43537">
    <property type="entry name" value="TRANSCRIPTIONAL REGULATOR, GNTR FAMILY"/>
    <property type="match status" value="1"/>
</dbReference>
<evidence type="ECO:0000256" key="2">
    <source>
        <dbReference type="ARBA" id="ARBA00023125"/>
    </source>
</evidence>
<dbReference type="InterPro" id="IPR036388">
    <property type="entry name" value="WH-like_DNA-bd_sf"/>
</dbReference>
<gene>
    <name evidence="6" type="ORF">RIL96_12705</name>
</gene>
<dbReference type="Gene3D" id="1.20.120.530">
    <property type="entry name" value="GntR ligand-binding domain-like"/>
    <property type="match status" value="1"/>
</dbReference>
<dbReference type="InterPro" id="IPR008920">
    <property type="entry name" value="TF_FadR/GntR_C"/>
</dbReference>
<sequence length="506" mass="53922">MVEAQVRRGRPRVQETADDVVASVLAAAGPRVGSSAYSTREIAAMVGLSQTLVSRSVRRIRQGGAGEERREQWASVFSVSGHLRLMSVQEHDGVIRVEFSVGAGGRGCHKGGDEAGDPASDEAGDEAGDAVDDERADGAVRHRGTRGRAGVRFSRRAAALMAGLWVAGGAPGAQQVSQQVSQPASQSAYQPVWSSPAHSGIADREDGVHVLQARRGGPELPAFLAEVADCLAGCVVEEDMIPGALLRDVSLRAHRGLRGVSWHRDGGLSRRPDSDSESVPDASELPAEERVAIALRGEVADSGLRPGDRIRPGRLGARAGLGPGAVRGALTQLAARGLVEQRSPGHAVATIHGADVIDVYAARLQLGQVLLRGAADRPRHRLVPLHTSLDRLQRAHAVGVAVEVDQADLQFQRTVAEVSGLRQSAETFHELTLRVQMFIAVLQLDYGPVADRILADDRRLLAALTQGRGDDAARIWRAKLDHAVRHMCAIAPERFDAALWSRLSGR</sequence>
<accession>A0ABU2DV85</accession>
<comment type="caution">
    <text evidence="6">The sequence shown here is derived from an EMBL/GenBank/DDBJ whole genome shotgun (WGS) entry which is preliminary data.</text>
</comment>
<feature type="domain" description="GntR C-terminal" evidence="5">
    <location>
        <begin position="358"/>
        <end position="482"/>
    </location>
</feature>
<dbReference type="SUPFAM" id="SSF46785">
    <property type="entry name" value="Winged helix' DNA-binding domain"/>
    <property type="match status" value="1"/>
</dbReference>
<dbReference type="EMBL" id="JAVKGR010000028">
    <property type="protein sequence ID" value="MDR8020420.1"/>
    <property type="molecule type" value="Genomic_DNA"/>
</dbReference>
<feature type="compositionally biased region" description="Basic and acidic residues" evidence="4">
    <location>
        <begin position="262"/>
        <end position="274"/>
    </location>
</feature>
<dbReference type="Gene3D" id="1.10.10.10">
    <property type="entry name" value="Winged helix-like DNA-binding domain superfamily/Winged helix DNA-binding domain"/>
    <property type="match status" value="1"/>
</dbReference>
<dbReference type="SMART" id="SM00895">
    <property type="entry name" value="FCD"/>
    <property type="match status" value="1"/>
</dbReference>
<feature type="compositionally biased region" description="Acidic residues" evidence="4">
    <location>
        <begin position="114"/>
        <end position="135"/>
    </location>
</feature>
<keyword evidence="1" id="KW-0805">Transcription regulation</keyword>
<evidence type="ECO:0000256" key="3">
    <source>
        <dbReference type="ARBA" id="ARBA00023163"/>
    </source>
</evidence>
<evidence type="ECO:0000313" key="6">
    <source>
        <dbReference type="EMBL" id="MDR8020420.1"/>
    </source>
</evidence>
<protein>
    <submittedName>
        <fullName evidence="6">FCD domain-containing protein</fullName>
    </submittedName>
</protein>
<dbReference type="PANTHER" id="PTHR43537:SF5">
    <property type="entry name" value="UXU OPERON TRANSCRIPTIONAL REGULATOR"/>
    <property type="match status" value="1"/>
</dbReference>
<dbReference type="SUPFAM" id="SSF48008">
    <property type="entry name" value="GntR ligand-binding domain-like"/>
    <property type="match status" value="1"/>
</dbReference>
<dbReference type="Pfam" id="PF07729">
    <property type="entry name" value="FCD"/>
    <property type="match status" value="1"/>
</dbReference>
<keyword evidence="3" id="KW-0804">Transcription</keyword>
<feature type="region of interest" description="Disordered" evidence="4">
    <location>
        <begin position="262"/>
        <end position="285"/>
    </location>
</feature>
<dbReference type="Proteomes" id="UP001251870">
    <property type="component" value="Unassembled WGS sequence"/>
</dbReference>
<keyword evidence="2" id="KW-0238">DNA-binding</keyword>
<name>A0ABU2DV85_9MICC</name>
<organism evidence="6 7">
    <name type="scientific">Nesterenkonia aerolata</name>
    <dbReference type="NCBI Taxonomy" id="3074079"/>
    <lineage>
        <taxon>Bacteria</taxon>
        <taxon>Bacillati</taxon>
        <taxon>Actinomycetota</taxon>
        <taxon>Actinomycetes</taxon>
        <taxon>Micrococcales</taxon>
        <taxon>Micrococcaceae</taxon>
        <taxon>Nesterenkonia</taxon>
    </lineage>
</organism>
<dbReference type="RefSeq" id="WP_310549402.1">
    <property type="nucleotide sequence ID" value="NZ_JAVKGR010000028.1"/>
</dbReference>
<evidence type="ECO:0000256" key="1">
    <source>
        <dbReference type="ARBA" id="ARBA00023015"/>
    </source>
</evidence>
<dbReference type="InterPro" id="IPR011711">
    <property type="entry name" value="GntR_C"/>
</dbReference>
<evidence type="ECO:0000313" key="7">
    <source>
        <dbReference type="Proteomes" id="UP001251870"/>
    </source>
</evidence>
<dbReference type="InterPro" id="IPR036390">
    <property type="entry name" value="WH_DNA-bd_sf"/>
</dbReference>
<evidence type="ECO:0000259" key="5">
    <source>
        <dbReference type="SMART" id="SM00895"/>
    </source>
</evidence>